<dbReference type="InterPro" id="IPR025161">
    <property type="entry name" value="IS402-like_dom"/>
</dbReference>
<feature type="region of interest" description="Disordered" evidence="1">
    <location>
        <begin position="95"/>
        <end position="149"/>
    </location>
</feature>
<feature type="domain" description="Insertion element IS402-like" evidence="2">
    <location>
        <begin position="4"/>
        <end position="67"/>
    </location>
</feature>
<dbReference type="Pfam" id="PF13340">
    <property type="entry name" value="DUF4096"/>
    <property type="match status" value="1"/>
</dbReference>
<dbReference type="RefSeq" id="WP_185717004.1">
    <property type="nucleotide sequence ID" value="NZ_BAAAWI010000001.1"/>
</dbReference>
<dbReference type="KEGG" id="ppel:H6H00_18520"/>
<evidence type="ECO:0000313" key="4">
    <source>
        <dbReference type="Proteomes" id="UP000515728"/>
    </source>
</evidence>
<proteinExistence type="predicted"/>
<name>A0A7G7MBT1_9PSEU</name>
<accession>A0A7G7MBT1</accession>
<evidence type="ECO:0000259" key="2">
    <source>
        <dbReference type="Pfam" id="PF13340"/>
    </source>
</evidence>
<organism evidence="3 4">
    <name type="scientific">Pseudonocardia petroleophila</name>
    <dbReference type="NCBI Taxonomy" id="37331"/>
    <lineage>
        <taxon>Bacteria</taxon>
        <taxon>Bacillati</taxon>
        <taxon>Actinomycetota</taxon>
        <taxon>Actinomycetes</taxon>
        <taxon>Pseudonocardiales</taxon>
        <taxon>Pseudonocardiaceae</taxon>
        <taxon>Pseudonocardia</taxon>
    </lineage>
</organism>
<feature type="compositionally biased region" description="Low complexity" evidence="1">
    <location>
        <begin position="95"/>
        <end position="111"/>
    </location>
</feature>
<feature type="region of interest" description="Disordered" evidence="1">
    <location>
        <begin position="1"/>
        <end position="29"/>
    </location>
</feature>
<evidence type="ECO:0000313" key="3">
    <source>
        <dbReference type="EMBL" id="QNG50242.1"/>
    </source>
</evidence>
<keyword evidence="4" id="KW-1185">Reference proteome</keyword>
<reference evidence="3 4" key="1">
    <citation type="submission" date="2020-08" db="EMBL/GenBank/DDBJ databases">
        <authorList>
            <person name="Mo P."/>
        </authorList>
    </citation>
    <scope>NUCLEOTIDE SEQUENCE [LARGE SCALE GENOMIC DNA]</scope>
    <source>
        <strain evidence="3 4">CGMCC 4.1532</strain>
    </source>
</reference>
<protein>
    <submittedName>
        <fullName evidence="3">Transposase</fullName>
    </submittedName>
</protein>
<evidence type="ECO:0000256" key="1">
    <source>
        <dbReference type="SAM" id="MobiDB-lite"/>
    </source>
</evidence>
<gene>
    <name evidence="3" type="ORF">H6H00_18520</name>
</gene>
<dbReference type="EMBL" id="CP060131">
    <property type="protein sequence ID" value="QNG50242.1"/>
    <property type="molecule type" value="Genomic_DNA"/>
</dbReference>
<dbReference type="Proteomes" id="UP000515728">
    <property type="component" value="Chromosome"/>
</dbReference>
<dbReference type="AlphaFoldDB" id="A0A7G7MBT1"/>
<sequence length="149" mass="15576">MSPTDAQSRVVEPLLPAPGNTRGKGGPPERHPCRLVLDAIFYLVVGGIASAALPHDFLPAKTVYGLYSLCVNTRPGSPSTAPCATWSAYTRAATPPRPLRSSAPRAFAAPTCHGASPAPATGDRVPSRTLGDGGGRHRPECGCRRARPR</sequence>
<feature type="compositionally biased region" description="Basic and acidic residues" evidence="1">
    <location>
        <begin position="134"/>
        <end position="143"/>
    </location>
</feature>